<dbReference type="GO" id="GO:0030248">
    <property type="term" value="F:cellulose binding"/>
    <property type="evidence" value="ECO:0007669"/>
    <property type="project" value="InterPro"/>
</dbReference>
<name>A0A494XRB9_9BACL</name>
<feature type="domain" description="Fibronectin type-III" evidence="10">
    <location>
        <begin position="838"/>
        <end position="929"/>
    </location>
</feature>
<dbReference type="SMART" id="SM01067">
    <property type="entry name" value="CBM_3"/>
    <property type="match status" value="1"/>
</dbReference>
<keyword evidence="5" id="KW-0119">Carbohydrate metabolism</keyword>
<dbReference type="PROSITE" id="PS50853">
    <property type="entry name" value="FN3"/>
    <property type="match status" value="4"/>
</dbReference>
<dbReference type="InterPro" id="IPR036966">
    <property type="entry name" value="CBM3_sf"/>
</dbReference>
<dbReference type="Gene3D" id="4.10.870.10">
    <property type="entry name" value="Endo-1,4-beta-glucanase f. Domain 3"/>
    <property type="match status" value="1"/>
</dbReference>
<organism evidence="12 13">
    <name type="scientific">Cohnella endophytica</name>
    <dbReference type="NCBI Taxonomy" id="2419778"/>
    <lineage>
        <taxon>Bacteria</taxon>
        <taxon>Bacillati</taxon>
        <taxon>Bacillota</taxon>
        <taxon>Bacilli</taxon>
        <taxon>Bacillales</taxon>
        <taxon>Paenibacillaceae</taxon>
        <taxon>Cohnella</taxon>
    </lineage>
</organism>
<dbReference type="InterPro" id="IPR023309">
    <property type="entry name" value="Endo-1-4-beta-glucanase_dom2"/>
</dbReference>
<dbReference type="InterPro" id="IPR050964">
    <property type="entry name" value="Striated_Muscle_Regulatory"/>
</dbReference>
<dbReference type="PROSITE" id="PS51172">
    <property type="entry name" value="CBM3"/>
    <property type="match status" value="1"/>
</dbReference>
<dbReference type="InterPro" id="IPR027390">
    <property type="entry name" value="Endoglucanase_F_dom3"/>
</dbReference>
<keyword evidence="6" id="KW-0326">Glycosidase</keyword>
<evidence type="ECO:0000259" key="10">
    <source>
        <dbReference type="PROSITE" id="PS50853"/>
    </source>
</evidence>
<dbReference type="GO" id="GO:0008810">
    <property type="term" value="F:cellulase activity"/>
    <property type="evidence" value="ECO:0007669"/>
    <property type="project" value="InterPro"/>
</dbReference>
<dbReference type="InterPro" id="IPR008965">
    <property type="entry name" value="CBM2/CBM3_carb-bd_dom_sf"/>
</dbReference>
<evidence type="ECO:0000256" key="3">
    <source>
        <dbReference type="ARBA" id="ARBA00022801"/>
    </source>
</evidence>
<feature type="domain" description="Fibronectin type-III" evidence="10">
    <location>
        <begin position="1024"/>
        <end position="1114"/>
    </location>
</feature>
<gene>
    <name evidence="12" type="ORF">D7Z26_15675</name>
</gene>
<evidence type="ECO:0000256" key="5">
    <source>
        <dbReference type="ARBA" id="ARBA00023277"/>
    </source>
</evidence>
<dbReference type="RefSeq" id="WP_120977909.1">
    <property type="nucleotide sequence ID" value="NZ_RBZM01000006.1"/>
</dbReference>
<feature type="domain" description="Fibronectin type-III" evidence="10">
    <location>
        <begin position="931"/>
        <end position="1023"/>
    </location>
</feature>
<comment type="caution">
    <text evidence="12">The sequence shown here is derived from an EMBL/GenBank/DDBJ whole genome shotgun (WGS) entry which is preliminary data.</text>
</comment>
<dbReference type="InterPro" id="IPR013783">
    <property type="entry name" value="Ig-like_fold"/>
</dbReference>
<proteinExistence type="predicted"/>
<feature type="active site" description="Proton donor" evidence="8">
    <location>
        <position position="85"/>
    </location>
</feature>
<dbReference type="InterPro" id="IPR012341">
    <property type="entry name" value="6hp_glycosidase-like_sf"/>
</dbReference>
<dbReference type="Gene3D" id="1.50.10.10">
    <property type="match status" value="2"/>
</dbReference>
<keyword evidence="7" id="KW-0624">Polysaccharide degradation</keyword>
<evidence type="ECO:0000256" key="1">
    <source>
        <dbReference type="ARBA" id="ARBA00022729"/>
    </source>
</evidence>
<feature type="signal peptide" evidence="9">
    <location>
        <begin position="1"/>
        <end position="28"/>
    </location>
</feature>
<dbReference type="AlphaFoldDB" id="A0A494XRB9"/>
<dbReference type="Pfam" id="PF00942">
    <property type="entry name" value="CBM_3"/>
    <property type="match status" value="1"/>
</dbReference>
<dbReference type="Pfam" id="PF00041">
    <property type="entry name" value="fn3"/>
    <property type="match status" value="4"/>
</dbReference>
<reference evidence="12 13" key="1">
    <citation type="submission" date="2018-10" db="EMBL/GenBank/DDBJ databases">
        <title>Cohnella sp. M2MS4P-1, whole genome shotgun sequence.</title>
        <authorList>
            <person name="Tuo L."/>
        </authorList>
    </citation>
    <scope>NUCLEOTIDE SEQUENCE [LARGE SCALE GENOMIC DNA]</scope>
    <source>
        <strain evidence="12 13">M2MS4P-1</strain>
    </source>
</reference>
<keyword evidence="1 9" id="KW-0732">Signal</keyword>
<dbReference type="SMART" id="SM00060">
    <property type="entry name" value="FN3"/>
    <property type="match status" value="4"/>
</dbReference>
<dbReference type="InterPro" id="IPR036116">
    <property type="entry name" value="FN3_sf"/>
</dbReference>
<evidence type="ECO:0000256" key="7">
    <source>
        <dbReference type="ARBA" id="ARBA00023326"/>
    </source>
</evidence>
<dbReference type="PANTHER" id="PTHR13817">
    <property type="entry name" value="TITIN"/>
    <property type="match status" value="1"/>
</dbReference>
<dbReference type="Proteomes" id="UP000282076">
    <property type="component" value="Unassembled WGS sequence"/>
</dbReference>
<dbReference type="Gene3D" id="2.60.40.710">
    <property type="entry name" value="Endoglucanase-like"/>
    <property type="match status" value="1"/>
</dbReference>
<dbReference type="PRINTS" id="PR00844">
    <property type="entry name" value="GLHYDRLASE48"/>
</dbReference>
<evidence type="ECO:0000256" key="9">
    <source>
        <dbReference type="SAM" id="SignalP"/>
    </source>
</evidence>
<evidence type="ECO:0000256" key="6">
    <source>
        <dbReference type="ARBA" id="ARBA00023295"/>
    </source>
</evidence>
<dbReference type="OrthoDB" id="33861at2"/>
<keyword evidence="4" id="KW-0136">Cellulose degradation</keyword>
<dbReference type="InterPro" id="IPR000556">
    <property type="entry name" value="Glyco_hydro_48F"/>
</dbReference>
<dbReference type="Gene3D" id="2.60.40.10">
    <property type="entry name" value="Immunoglobulins"/>
    <property type="match status" value="4"/>
</dbReference>
<feature type="active site" description="Nucleophile" evidence="8">
    <location>
        <position position="264"/>
    </location>
</feature>
<dbReference type="SUPFAM" id="SSF49384">
    <property type="entry name" value="Carbohydrate-binding domain"/>
    <property type="match status" value="1"/>
</dbReference>
<evidence type="ECO:0000256" key="4">
    <source>
        <dbReference type="ARBA" id="ARBA00023001"/>
    </source>
</evidence>
<dbReference type="InterPro" id="IPR001956">
    <property type="entry name" value="CBM3"/>
</dbReference>
<dbReference type="GO" id="GO:0030245">
    <property type="term" value="P:cellulose catabolic process"/>
    <property type="evidence" value="ECO:0007669"/>
    <property type="project" value="UniProtKB-KW"/>
</dbReference>
<dbReference type="SUPFAM" id="SSF48208">
    <property type="entry name" value="Six-hairpin glycosidases"/>
    <property type="match status" value="1"/>
</dbReference>
<dbReference type="CDD" id="cd00063">
    <property type="entry name" value="FN3"/>
    <property type="match status" value="2"/>
</dbReference>
<feature type="domain" description="Fibronectin type-III" evidence="10">
    <location>
        <begin position="745"/>
        <end position="836"/>
    </location>
</feature>
<sequence>MSQGIYRKGLIWWIAAAMLISAYASLWAAPKEASAATVYETRFLQLYNQIKNPANGYFSPEGIPYHSIETLLSEAPDYGHMSTSEAYSYWLWLEALYGRYTGDWTKLEAAWNNMEKYIIPINEGDGAEEQPTMNYYNPSSPATYAAEKPFPDQYPSQLSGQYAPGSDPLDAELKATYGNNQTYLMHWLIDVDNWYGYGNLLNPSHTATYVNTFQRGEQESVFEAITHPSQDNKSFGKTNEGFMSLFTGESAAPAAQWKYTDATDADARAVQVMYWAKQMGFNNTTILNKAKKMGDYLRYGMFDKYFEQIGSASNGTPTPGSGKNSDMYLLAWYTAWGGGLGSNGNWAWRIGSSHAHQAYQNPVAAYALGTTAGGLAPSSATGQTDWNTSLTRQLEFYNWLLSSEGAIGGGATNSWNGSYNAYPAGVSKFYGMAYQENPVYHDPGSNTWFGFQAWPLERVAELYYILASSGDTTSQNFKMAKNVITKWIDWAIDYSFVDKKPVTDSAGYYLNTSGQRILGGLNPPVATTSAPGQFSIPGGQEWTGQPDNWNSYATFTGNPNFHVITKDPSQDIGVLGSYIKALSFFAAGTKAETGSFSTLGNQAKTLADQFLGVAWNFNDGVGIAIDEQRKDYNRFFTKEIYFPNGWTGKFGQGNTIPGTGSIPSDPAKGGNGVYISYAQLRPKITQDSKWPYLLNLYNTSWNATTQTWDNGVPTFKYHRFWAQADIATAYAEYDRLLGGSTSPIVPAAPTGVTATAGNAQVALSWTASSGATSYTVKRATTSGGPYTNVATGVTATSYTNTGLTNGTTYYYVVSASNSADESTNSTQASATPTAGVTIPAAPTGLTATAGNAQVALSWTASSGATSYTVKRATTSGGPYTNVATGVTATSYTNTGLTNGTTYYYVVSASNSAGSSGNSTQASATPTAGVTIPAAPTGLTATAGNAQAALSWTASSGATSYTVKRATTSGGPYTNVATGVTATSYTNTGLTNGTTYYYVVSASNSAGESVNSTQASATPSTAVTIPAAPTGLTATAGNAQVALSWTASSGATSYTVKRATTSGGPYTNVATGVTATSYTNTGLTNGTTYYYVVSASNSAGESANSTQASATPSAGTGTGSLIAQYKLSNSNATDNMIYATFNIKNTGTTAVSLSNLKLRYYFTKDTNSSLNFYCDYAQVGTSNVSGAFVTINPAKTGADTYLEISFNAAAGSIAAGGQSGDIQVRAAKADWSNFNENDDYSFDGTKTSYADWNKVTVYQNGTLAWGIEP</sequence>
<protein>
    <submittedName>
        <fullName evidence="12">Cellulose 1,4-beta-cellobiosidase</fullName>
    </submittedName>
</protein>
<keyword evidence="13" id="KW-1185">Reference proteome</keyword>
<dbReference type="PANTHER" id="PTHR13817:SF73">
    <property type="entry name" value="FIBRONECTIN TYPE-III DOMAIN-CONTAINING PROTEIN"/>
    <property type="match status" value="1"/>
</dbReference>
<dbReference type="Pfam" id="PF02011">
    <property type="entry name" value="Glyco_hydro_48"/>
    <property type="match status" value="2"/>
</dbReference>
<dbReference type="Gene3D" id="2.170.160.10">
    <property type="entry name" value="Endo-1,4-beta-glucanase f. Domain 2"/>
    <property type="match status" value="1"/>
</dbReference>
<evidence type="ECO:0000313" key="13">
    <source>
        <dbReference type="Proteomes" id="UP000282076"/>
    </source>
</evidence>
<dbReference type="SUPFAM" id="SSF49265">
    <property type="entry name" value="Fibronectin type III"/>
    <property type="match status" value="2"/>
</dbReference>
<evidence type="ECO:0000256" key="8">
    <source>
        <dbReference type="PIRSR" id="PIRSR600556-1"/>
    </source>
</evidence>
<dbReference type="InterPro" id="IPR008928">
    <property type="entry name" value="6-hairpin_glycosidase_sf"/>
</dbReference>
<evidence type="ECO:0000256" key="2">
    <source>
        <dbReference type="ARBA" id="ARBA00022737"/>
    </source>
</evidence>
<evidence type="ECO:0000313" key="12">
    <source>
        <dbReference type="EMBL" id="RKP53165.1"/>
    </source>
</evidence>
<dbReference type="EMBL" id="RBZM01000006">
    <property type="protein sequence ID" value="RKP53165.1"/>
    <property type="molecule type" value="Genomic_DNA"/>
</dbReference>
<dbReference type="InterPro" id="IPR003961">
    <property type="entry name" value="FN3_dom"/>
</dbReference>
<keyword evidence="2" id="KW-0677">Repeat</keyword>
<evidence type="ECO:0000259" key="11">
    <source>
        <dbReference type="PROSITE" id="PS51172"/>
    </source>
</evidence>
<accession>A0A494XRB9</accession>
<feature type="domain" description="CBM3" evidence="11">
    <location>
        <begin position="1116"/>
        <end position="1268"/>
    </location>
</feature>
<feature type="chain" id="PRO_5039120859" evidence="9">
    <location>
        <begin position="29"/>
        <end position="1268"/>
    </location>
</feature>
<keyword evidence="3" id="KW-0378">Hydrolase</keyword>